<gene>
    <name evidence="1" type="ORF">LCGC14_1095810</name>
</gene>
<reference evidence="1" key="1">
    <citation type="journal article" date="2015" name="Nature">
        <title>Complex archaea that bridge the gap between prokaryotes and eukaryotes.</title>
        <authorList>
            <person name="Spang A."/>
            <person name="Saw J.H."/>
            <person name="Jorgensen S.L."/>
            <person name="Zaremba-Niedzwiedzka K."/>
            <person name="Martijn J."/>
            <person name="Lind A.E."/>
            <person name="van Eijk R."/>
            <person name="Schleper C."/>
            <person name="Guy L."/>
            <person name="Ettema T.J."/>
        </authorList>
    </citation>
    <scope>NUCLEOTIDE SEQUENCE</scope>
</reference>
<comment type="caution">
    <text evidence="1">The sequence shown here is derived from an EMBL/GenBank/DDBJ whole genome shotgun (WGS) entry which is preliminary data.</text>
</comment>
<sequence length="500" mass="53783">MLYATRDIVISSTTAASTSLTALTDSILAPAAQSQDYVRAYINISTQPAATDSTSTVDGAHNTTVTTLAVTDGTDFTVNDGIQVTVSGVTETMRVTAIASNNLTVVRTTQGSTAVTMSGGETINLIGPAVGEVARVTNISFSGSNSDLTIKPALSARLVSGQEYEIHYMLHPSKPNNAINTVLDTLQHPIHLPATKVADGDMRASGTTDWTAEGTGGTPMLAKETTIVRHGEQSLSITNSGSTTRGFAKSASMNIPGGTQVLVSVDVFITVGDSVKISLIDVTNSDAEIDTATSAITGWVTLYFTVQTPATCEQVQIWLEAPAVSDVVYFDHAIVWPTKDLLIDPISTVEYGFEVEKVVYFPRGRGLSATGDDNAYAIEGKEPVFYSHFEVDRDDSDVTPNRIQLTTVDKVTQPLWLKAWVDYATMNADTDTTFANKDLVLNLSTADLLDNLALAAEMDEKSNFAERMTLRAIELRQEIFHLTRQFTREPKGRVDGSFRG</sequence>
<dbReference type="EMBL" id="LAZR01004900">
    <property type="protein sequence ID" value="KKN04597.1"/>
    <property type="molecule type" value="Genomic_DNA"/>
</dbReference>
<dbReference type="Gene3D" id="2.60.120.260">
    <property type="entry name" value="Galactose-binding domain-like"/>
    <property type="match status" value="1"/>
</dbReference>
<evidence type="ECO:0000313" key="1">
    <source>
        <dbReference type="EMBL" id="KKN04597.1"/>
    </source>
</evidence>
<protein>
    <submittedName>
        <fullName evidence="1">Uncharacterized protein</fullName>
    </submittedName>
</protein>
<proteinExistence type="predicted"/>
<organism evidence="1">
    <name type="scientific">marine sediment metagenome</name>
    <dbReference type="NCBI Taxonomy" id="412755"/>
    <lineage>
        <taxon>unclassified sequences</taxon>
        <taxon>metagenomes</taxon>
        <taxon>ecological metagenomes</taxon>
    </lineage>
</organism>
<dbReference type="AlphaFoldDB" id="A0A0F9MYS3"/>
<accession>A0A0F9MYS3</accession>
<name>A0A0F9MYS3_9ZZZZ</name>